<keyword evidence="5" id="KW-1185">Reference proteome</keyword>
<dbReference type="SMART" id="SM00355">
    <property type="entry name" value="ZnF_C2H2"/>
    <property type="match status" value="6"/>
</dbReference>
<feature type="region of interest" description="Disordered" evidence="2">
    <location>
        <begin position="426"/>
        <end position="461"/>
    </location>
</feature>
<feature type="compositionally biased region" description="Acidic residues" evidence="2">
    <location>
        <begin position="1286"/>
        <end position="1298"/>
    </location>
</feature>
<feature type="compositionally biased region" description="Polar residues" evidence="2">
    <location>
        <begin position="87"/>
        <end position="96"/>
    </location>
</feature>
<organism evidence="4 5">
    <name type="scientific">Orchesella dallaii</name>
    <dbReference type="NCBI Taxonomy" id="48710"/>
    <lineage>
        <taxon>Eukaryota</taxon>
        <taxon>Metazoa</taxon>
        <taxon>Ecdysozoa</taxon>
        <taxon>Arthropoda</taxon>
        <taxon>Hexapoda</taxon>
        <taxon>Collembola</taxon>
        <taxon>Entomobryomorpha</taxon>
        <taxon>Entomobryoidea</taxon>
        <taxon>Orchesellidae</taxon>
        <taxon>Orchesellinae</taxon>
        <taxon>Orchesella</taxon>
    </lineage>
</organism>
<dbReference type="PROSITE" id="PS50157">
    <property type="entry name" value="ZINC_FINGER_C2H2_2"/>
    <property type="match status" value="3"/>
</dbReference>
<evidence type="ECO:0000256" key="1">
    <source>
        <dbReference type="PROSITE-ProRule" id="PRU00042"/>
    </source>
</evidence>
<feature type="compositionally biased region" description="Polar residues" evidence="2">
    <location>
        <begin position="426"/>
        <end position="437"/>
    </location>
</feature>
<gene>
    <name evidence="4" type="ORF">ODALV1_LOCUS26491</name>
</gene>
<feature type="region of interest" description="Disordered" evidence="2">
    <location>
        <begin position="184"/>
        <end position="218"/>
    </location>
</feature>
<keyword evidence="1" id="KW-0863">Zinc-finger</keyword>
<feature type="compositionally biased region" description="Basic residues" evidence="2">
    <location>
        <begin position="930"/>
        <end position="952"/>
    </location>
</feature>
<feature type="compositionally biased region" description="Basic and acidic residues" evidence="2">
    <location>
        <begin position="450"/>
        <end position="461"/>
    </location>
</feature>
<accession>A0ABP1RUZ9</accession>
<comment type="caution">
    <text evidence="4">The sequence shown here is derived from an EMBL/GenBank/DDBJ whole genome shotgun (WGS) entry which is preliminary data.</text>
</comment>
<reference evidence="4 5" key="1">
    <citation type="submission" date="2024-08" db="EMBL/GenBank/DDBJ databases">
        <authorList>
            <person name="Cucini C."/>
            <person name="Frati F."/>
        </authorList>
    </citation>
    <scope>NUCLEOTIDE SEQUENCE [LARGE SCALE GENOMIC DNA]</scope>
</reference>
<feature type="domain" description="C2H2-type" evidence="3">
    <location>
        <begin position="1200"/>
        <end position="1228"/>
    </location>
</feature>
<proteinExistence type="predicted"/>
<feature type="compositionally biased region" description="Pro residues" evidence="2">
    <location>
        <begin position="877"/>
        <end position="888"/>
    </location>
</feature>
<feature type="domain" description="C2H2-type" evidence="3">
    <location>
        <begin position="1060"/>
        <end position="1088"/>
    </location>
</feature>
<evidence type="ECO:0000259" key="3">
    <source>
        <dbReference type="PROSITE" id="PS50157"/>
    </source>
</evidence>
<feature type="region of interest" description="Disordered" evidence="2">
    <location>
        <begin position="114"/>
        <end position="134"/>
    </location>
</feature>
<evidence type="ECO:0000313" key="5">
    <source>
        <dbReference type="Proteomes" id="UP001642540"/>
    </source>
</evidence>
<feature type="domain" description="C2H2-type" evidence="3">
    <location>
        <begin position="1031"/>
        <end position="1059"/>
    </location>
</feature>
<dbReference type="InterPro" id="IPR036236">
    <property type="entry name" value="Znf_C2H2_sf"/>
</dbReference>
<evidence type="ECO:0000313" key="4">
    <source>
        <dbReference type="EMBL" id="CAL8136538.1"/>
    </source>
</evidence>
<dbReference type="Proteomes" id="UP001642540">
    <property type="component" value="Unassembled WGS sequence"/>
</dbReference>
<feature type="region of interest" description="Disordered" evidence="2">
    <location>
        <begin position="1251"/>
        <end position="1313"/>
    </location>
</feature>
<name>A0ABP1RUZ9_9HEXA</name>
<feature type="compositionally biased region" description="Acidic residues" evidence="2">
    <location>
        <begin position="850"/>
        <end position="871"/>
    </location>
</feature>
<dbReference type="Pfam" id="PF00096">
    <property type="entry name" value="zf-C2H2"/>
    <property type="match status" value="1"/>
</dbReference>
<keyword evidence="1" id="KW-0479">Metal-binding</keyword>
<sequence length="1375" mass="160949">MSDDADSSNQMTSITVKVEVKVENVFYNEDNDEEYHHFEQDESSSMCVSDETEVLFKQDQGKRSLASDERSRRAARRASNAEAQRRFQQAQSNNPKPQRKMITLILTGEEVAAKNERELSSEAAKRKRKAEAQRRFRLRQKMAKTQNINRQRKEVTMTGEEVAAKKARHAERQRRYQLRKKLAKTDNNNGQRKDVTMTGEEVTAKETELSSEAAKRKRKAEAQRRFRLRQKMAKMQNINRQRKEVTMTGEEVTVKKETEPSSEELRKREARRARKAEAQRRFRLRQKMAKTQSNNRQRKEVAMTREEVTAKKAKNAERQRRFRLRMKLANMQSNNYQGKKVTVTGGEDEVAAKRETELSSEELRMWEARRARRAEAQRRFRLRKKLAQNNNGQQKKFIMTGEEVAVAVKKEGDLSSVESGFQLQNKLEPSQSNNPNPQLKKVTSTEEDVAAEKETDFSLELQREMRRARNAEAQRRFKLRKKLAQTQSNNPQREKKNPQTRRQQKPEMTAEEIETKKRERYQKKAMWRIERMARMTDQQLKDLREGRRLDYLQRKAKQDENLLKKKRVKERKRNAKLCEEEMIKRRAYGKKVRENLSEAQYIRQLQKVNEFYHRKCKRLREFEPEKYEEMNRRSRERQKAKRAKNRELKAAGKPIIKRNYRHFKEKPGPRFNFIEYMRKRRANETPEERKTRLDQGKLNAAKRKLRKKLTAEGASAEEIEKEVKGLEATFQPSNKYFKSTPRRKNSKPVNKNEGDHDNAKLEASCLIKLCPVSNSHPSSSVSSIAPPLQGLQEPILPATITNVPVAVFHPDSQPVNVQECLLEDTEVASRNTSIDGNCHSDIGWENDDKNNEEDGDGEVNVDEEITSEFEDLQNSTPTPPASPSPPPSSAEEESNESHQHQHENVPLSIVTSHPPLPPPTKIGEESSSTLKRKGPGRPRLHSIKPKRPRRPFKANPEDMRICEICGQSCVHYYIHVHMRYSHHPHFSPASKTCDSCSAGPFKHCRDFYDNHWVPVHEVKPDEEKEEQSKPYICDECGTTFKGLRGLEHHRVAKHGDMKKHPCPICKREYGSKFSLSSHLFRIHKNEGRYPCLRCETKVASQEELKSHVEKEHPSSFFPCEACGLLKFSLQAKLFHFVKCLKMPTFQKQNPDQAKLLNEGYKAKAYNKIRINCEICEGIVTMNSLNRHYLEIHEVVNNEQFKCEYCGKTFKRREFWVGHLEMVHEVDLEEDEVKEKIRKYYVKDRSKVVVKNRDGGNKGKRPNRPYIKKDKKNKVDKVVKNNMEIDSNYEDSPEEEEEQMVEKQINRRSARRRKPVNYRENPVDIEKDKKLVVPLVRLSDKEFNIYFKLSKKEVTNEFDGDNAIEREDETNEIRSS</sequence>
<evidence type="ECO:0000256" key="2">
    <source>
        <dbReference type="SAM" id="MobiDB-lite"/>
    </source>
</evidence>
<feature type="compositionally biased region" description="Basic and acidic residues" evidence="2">
    <location>
        <begin position="252"/>
        <end position="267"/>
    </location>
</feature>
<dbReference type="EMBL" id="CAXLJM020000111">
    <property type="protein sequence ID" value="CAL8136538.1"/>
    <property type="molecule type" value="Genomic_DNA"/>
</dbReference>
<feature type="region of interest" description="Disordered" evidence="2">
    <location>
        <begin position="482"/>
        <end position="514"/>
    </location>
</feature>
<dbReference type="Gene3D" id="3.30.160.60">
    <property type="entry name" value="Classic Zinc Finger"/>
    <property type="match status" value="2"/>
</dbReference>
<dbReference type="PROSITE" id="PS00028">
    <property type="entry name" value="ZINC_FINGER_C2H2_1"/>
    <property type="match status" value="4"/>
</dbReference>
<feature type="region of interest" description="Disordered" evidence="2">
    <location>
        <begin position="735"/>
        <end position="756"/>
    </location>
</feature>
<feature type="region of interest" description="Disordered" evidence="2">
    <location>
        <begin position="58"/>
        <end position="99"/>
    </location>
</feature>
<dbReference type="SUPFAM" id="SSF57667">
    <property type="entry name" value="beta-beta-alpha zinc fingers"/>
    <property type="match status" value="1"/>
</dbReference>
<keyword evidence="1" id="KW-0862">Zinc</keyword>
<feature type="compositionally biased region" description="Basic and acidic residues" evidence="2">
    <location>
        <begin position="297"/>
        <end position="317"/>
    </location>
</feature>
<feature type="region of interest" description="Disordered" evidence="2">
    <location>
        <begin position="245"/>
        <end position="317"/>
    </location>
</feature>
<protein>
    <recommendedName>
        <fullName evidence="3">C2H2-type domain-containing protein</fullName>
    </recommendedName>
</protein>
<dbReference type="InterPro" id="IPR013087">
    <property type="entry name" value="Znf_C2H2_type"/>
</dbReference>
<feature type="compositionally biased region" description="Basic and acidic residues" evidence="2">
    <location>
        <begin position="58"/>
        <end position="72"/>
    </location>
</feature>
<feature type="region of interest" description="Disordered" evidence="2">
    <location>
        <begin position="831"/>
        <end position="954"/>
    </location>
</feature>